<proteinExistence type="predicted"/>
<keyword evidence="2" id="KW-1185">Reference proteome</keyword>
<reference evidence="1 2" key="1">
    <citation type="submission" date="2016-07" db="EMBL/GenBank/DDBJ databases">
        <title>Draft genome sequence of Prauserella muralis DSM 45305, isolated from a mould-covered wall in an indoor environment.</title>
        <authorList>
            <person name="Ruckert C."/>
            <person name="Albersmeier A."/>
            <person name="Jiang C.-L."/>
            <person name="Jiang Y."/>
            <person name="Kalinowski J."/>
            <person name="Schneider O."/>
            <person name="Winkler A."/>
            <person name="Zotchev S.B."/>
        </authorList>
    </citation>
    <scope>NUCLEOTIDE SEQUENCE [LARGE SCALE GENOMIC DNA]</scope>
    <source>
        <strain evidence="1 2">DSM 45305</strain>
    </source>
</reference>
<dbReference type="Proteomes" id="UP000249915">
    <property type="component" value="Unassembled WGS sequence"/>
</dbReference>
<evidence type="ECO:0000313" key="1">
    <source>
        <dbReference type="EMBL" id="PXY22949.1"/>
    </source>
</evidence>
<dbReference type="PANTHER" id="PTHR37305">
    <property type="entry name" value="INTEGRAL MEMBRANE PROTEIN-RELATED"/>
    <property type="match status" value="1"/>
</dbReference>
<dbReference type="OrthoDB" id="3376858at2"/>
<protein>
    <submittedName>
        <fullName evidence="1">Uncharacterized protein</fullName>
    </submittedName>
</protein>
<sequence>MPTDIRAEIIKQIRRPAHWLLLAVALVLTLTFAYLIPYLGLSGRTEGPGSARGLDAMLPAEFVGSTVAGTPVFLGALAVIFGVLVAGSEYGWQTWKTVFTQAPSRPRVFAAKVVVTAAGTLLLVVTLLAAGAAASAAVAGLQDAPLDWPSPGELLTGAAAGWLITTMWAMLGVFLSVALRGVALPIGLGLVWLLAVQNLLSAVAAPLLDWIADLQRALPGPNAGSLVAALGAPEGAPGVSALTGAGHATLVLAAYLVGFTLLSGWLLHRRDIT</sequence>
<evidence type="ECO:0000313" key="2">
    <source>
        <dbReference type="Proteomes" id="UP000249915"/>
    </source>
</evidence>
<gene>
    <name evidence="1" type="ORF">BAY60_22175</name>
</gene>
<comment type="caution">
    <text evidence="1">The sequence shown here is derived from an EMBL/GenBank/DDBJ whole genome shotgun (WGS) entry which is preliminary data.</text>
</comment>
<accession>A0A2V4ARF2</accession>
<organism evidence="1 2">
    <name type="scientific">Prauserella muralis</name>
    <dbReference type="NCBI Taxonomy" id="588067"/>
    <lineage>
        <taxon>Bacteria</taxon>
        <taxon>Bacillati</taxon>
        <taxon>Actinomycetota</taxon>
        <taxon>Actinomycetes</taxon>
        <taxon>Pseudonocardiales</taxon>
        <taxon>Pseudonocardiaceae</taxon>
        <taxon>Prauserella</taxon>
    </lineage>
</organism>
<dbReference type="AlphaFoldDB" id="A0A2V4ARF2"/>
<dbReference type="EMBL" id="MASW01000005">
    <property type="protein sequence ID" value="PXY22949.1"/>
    <property type="molecule type" value="Genomic_DNA"/>
</dbReference>
<dbReference type="PANTHER" id="PTHR37305:SF1">
    <property type="entry name" value="MEMBRANE PROTEIN"/>
    <property type="match status" value="1"/>
</dbReference>
<dbReference type="RefSeq" id="WP_112283559.1">
    <property type="nucleotide sequence ID" value="NZ_MASW01000005.1"/>
</dbReference>
<dbReference type="Pfam" id="PF12730">
    <property type="entry name" value="ABC2_membrane_4"/>
    <property type="match status" value="1"/>
</dbReference>
<name>A0A2V4ARF2_9PSEU</name>